<dbReference type="STRING" id="1109412.BN1221_03418c"/>
<evidence type="ECO:0000256" key="1">
    <source>
        <dbReference type="ARBA" id="ARBA00023015"/>
    </source>
</evidence>
<dbReference type="Gene3D" id="1.10.357.10">
    <property type="entry name" value="Tetracycline Repressor, domain 2"/>
    <property type="match status" value="1"/>
</dbReference>
<dbReference type="PANTHER" id="PTHR47506">
    <property type="entry name" value="TRANSCRIPTIONAL REGULATORY PROTEIN"/>
    <property type="match status" value="1"/>
</dbReference>
<evidence type="ECO:0000256" key="4">
    <source>
        <dbReference type="PROSITE-ProRule" id="PRU00335"/>
    </source>
</evidence>
<feature type="domain" description="HTH tetR-type" evidence="5">
    <location>
        <begin position="8"/>
        <end position="68"/>
    </location>
</feature>
<evidence type="ECO:0000313" key="7">
    <source>
        <dbReference type="Proteomes" id="UP000044377"/>
    </source>
</evidence>
<dbReference type="GO" id="GO:0003677">
    <property type="term" value="F:DNA binding"/>
    <property type="evidence" value="ECO:0007669"/>
    <property type="project" value="UniProtKB-UniRule"/>
</dbReference>
<dbReference type="InterPro" id="IPR011075">
    <property type="entry name" value="TetR_C"/>
</dbReference>
<dbReference type="Gene3D" id="1.10.10.60">
    <property type="entry name" value="Homeodomain-like"/>
    <property type="match status" value="1"/>
</dbReference>
<keyword evidence="1" id="KW-0805">Transcription regulation</keyword>
<keyword evidence="3" id="KW-0804">Transcription</keyword>
<organism evidence="6 7">
    <name type="scientific">Brenneria goodwinii</name>
    <dbReference type="NCBI Taxonomy" id="1109412"/>
    <lineage>
        <taxon>Bacteria</taxon>
        <taxon>Pseudomonadati</taxon>
        <taxon>Pseudomonadota</taxon>
        <taxon>Gammaproteobacteria</taxon>
        <taxon>Enterobacterales</taxon>
        <taxon>Pectobacteriaceae</taxon>
        <taxon>Brenneria</taxon>
    </lineage>
</organism>
<proteinExistence type="predicted"/>
<evidence type="ECO:0000259" key="5">
    <source>
        <dbReference type="PROSITE" id="PS50977"/>
    </source>
</evidence>
<evidence type="ECO:0000256" key="3">
    <source>
        <dbReference type="ARBA" id="ARBA00023163"/>
    </source>
</evidence>
<dbReference type="SUPFAM" id="SSF48498">
    <property type="entry name" value="Tetracyclin repressor-like, C-terminal domain"/>
    <property type="match status" value="1"/>
</dbReference>
<dbReference type="RefSeq" id="WP_197088993.1">
    <property type="nucleotide sequence ID" value="NZ_CGIG01000001.1"/>
</dbReference>
<evidence type="ECO:0000313" key="6">
    <source>
        <dbReference type="EMBL" id="CPR18814.1"/>
    </source>
</evidence>
<dbReference type="SUPFAM" id="SSF46689">
    <property type="entry name" value="Homeodomain-like"/>
    <property type="match status" value="1"/>
</dbReference>
<dbReference type="InterPro" id="IPR009057">
    <property type="entry name" value="Homeodomain-like_sf"/>
</dbReference>
<reference evidence="7" key="1">
    <citation type="submission" date="2015-01" db="EMBL/GenBank/DDBJ databases">
        <authorList>
            <person name="Paterson Steve"/>
        </authorList>
    </citation>
    <scope>NUCLEOTIDE SEQUENCE [LARGE SCALE GENOMIC DNA]</scope>
    <source>
        <strain evidence="7">OBR1</strain>
    </source>
</reference>
<dbReference type="Pfam" id="PF00440">
    <property type="entry name" value="TetR_N"/>
    <property type="match status" value="1"/>
</dbReference>
<evidence type="ECO:0000256" key="2">
    <source>
        <dbReference type="ARBA" id="ARBA00023125"/>
    </source>
</evidence>
<dbReference type="PROSITE" id="PS50977">
    <property type="entry name" value="HTH_TETR_2"/>
    <property type="match status" value="1"/>
</dbReference>
<accession>A0A0G4JY84</accession>
<sequence length="200" mass="21558">MARGRPRSFDRDTALQRAMEIFWAKGYEAAQLSELMAAIGINPPSFYAAFGSKETLYREALELYLSTAGSASMKALAETGNVRDAVKAMLLASLDTALSSPSSGGCLVSLGLVNCQQQHAPLRDHMRELRRHTARLIAQRLERGVADGELAADTDSERLAVYFATIILGISLQAQDGAERGELLGIVETAMKALNTPADN</sequence>
<dbReference type="EMBL" id="CGIG01000001">
    <property type="protein sequence ID" value="CPR18814.1"/>
    <property type="molecule type" value="Genomic_DNA"/>
</dbReference>
<keyword evidence="2 4" id="KW-0238">DNA-binding</keyword>
<dbReference type="Pfam" id="PF16925">
    <property type="entry name" value="TetR_C_13"/>
    <property type="match status" value="1"/>
</dbReference>
<dbReference type="PANTHER" id="PTHR47506:SF1">
    <property type="entry name" value="HTH-TYPE TRANSCRIPTIONAL REGULATOR YJDC"/>
    <property type="match status" value="1"/>
</dbReference>
<dbReference type="AlphaFoldDB" id="A0A0G4JY84"/>
<dbReference type="Proteomes" id="UP000044377">
    <property type="component" value="Unassembled WGS sequence"/>
</dbReference>
<dbReference type="InterPro" id="IPR036271">
    <property type="entry name" value="Tet_transcr_reg_TetR-rel_C_sf"/>
</dbReference>
<protein>
    <submittedName>
        <fullName evidence="6">Transcriptional regulator, TetR family</fullName>
    </submittedName>
</protein>
<dbReference type="InterPro" id="IPR001647">
    <property type="entry name" value="HTH_TetR"/>
</dbReference>
<gene>
    <name evidence="6" type="ORF">BN1221_03418c</name>
</gene>
<feature type="DNA-binding region" description="H-T-H motif" evidence="4">
    <location>
        <begin position="31"/>
        <end position="50"/>
    </location>
</feature>
<name>A0A0G4JY84_9GAMM</name>
<keyword evidence="7" id="KW-1185">Reference proteome</keyword>